<organism evidence="3 4">
    <name type="scientific">Paenibacillus antri</name>
    <dbReference type="NCBI Taxonomy" id="2582848"/>
    <lineage>
        <taxon>Bacteria</taxon>
        <taxon>Bacillati</taxon>
        <taxon>Bacillota</taxon>
        <taxon>Bacilli</taxon>
        <taxon>Bacillales</taxon>
        <taxon>Paenibacillaceae</taxon>
        <taxon>Paenibacillus</taxon>
    </lineage>
</organism>
<dbReference type="EMBL" id="VCIW01000010">
    <property type="protein sequence ID" value="TLS51215.1"/>
    <property type="molecule type" value="Genomic_DNA"/>
</dbReference>
<dbReference type="PROSITE" id="PS51257">
    <property type="entry name" value="PROKAR_LIPOPROTEIN"/>
    <property type="match status" value="1"/>
</dbReference>
<keyword evidence="2" id="KW-0732">Signal</keyword>
<evidence type="ECO:0008006" key="5">
    <source>
        <dbReference type="Google" id="ProtNLM"/>
    </source>
</evidence>
<evidence type="ECO:0000256" key="1">
    <source>
        <dbReference type="SAM" id="MobiDB-lite"/>
    </source>
</evidence>
<evidence type="ECO:0000256" key="2">
    <source>
        <dbReference type="SAM" id="SignalP"/>
    </source>
</evidence>
<keyword evidence="4" id="KW-1185">Reference proteome</keyword>
<dbReference type="Proteomes" id="UP000309676">
    <property type="component" value="Unassembled WGS sequence"/>
</dbReference>
<name>A0A5R9GI70_9BACL</name>
<protein>
    <recommendedName>
        <fullName evidence="5">Lipoprotein</fullName>
    </recommendedName>
</protein>
<sequence length="186" mass="19203">MLKKFAIGLFALMLALGAVACSNGGEETPAAETPAVEAPATEATPAEEAAPAEDPAVEQLKAVNAIAIAEDKVNTLFHHDAAEDGTPLLNPTTGTPEAAKDLLLGYFDAAVADRIVAHYVSAPATDAGVVVNADKFFASSVVGVAPEELTIEGSKADGFTVATKDGVKYTVTWSQEEGRYIVSNIE</sequence>
<evidence type="ECO:0000313" key="3">
    <source>
        <dbReference type="EMBL" id="TLS51215.1"/>
    </source>
</evidence>
<feature type="compositionally biased region" description="Low complexity" evidence="1">
    <location>
        <begin position="26"/>
        <end position="54"/>
    </location>
</feature>
<proteinExistence type="predicted"/>
<dbReference type="AlphaFoldDB" id="A0A5R9GI70"/>
<dbReference type="OrthoDB" id="2595945at2"/>
<feature type="region of interest" description="Disordered" evidence="1">
    <location>
        <begin position="24"/>
        <end position="54"/>
    </location>
</feature>
<reference evidence="3 4" key="1">
    <citation type="submission" date="2019-05" db="EMBL/GenBank/DDBJ databases">
        <authorList>
            <person name="Narsing Rao M.P."/>
            <person name="Li W.J."/>
        </authorList>
    </citation>
    <scope>NUCLEOTIDE SEQUENCE [LARGE SCALE GENOMIC DNA]</scope>
    <source>
        <strain evidence="3 4">SYSU_K30003</strain>
    </source>
</reference>
<gene>
    <name evidence="3" type="ORF">FE782_15900</name>
</gene>
<comment type="caution">
    <text evidence="3">The sequence shown here is derived from an EMBL/GenBank/DDBJ whole genome shotgun (WGS) entry which is preliminary data.</text>
</comment>
<feature type="signal peptide" evidence="2">
    <location>
        <begin position="1"/>
        <end position="20"/>
    </location>
</feature>
<evidence type="ECO:0000313" key="4">
    <source>
        <dbReference type="Proteomes" id="UP000309676"/>
    </source>
</evidence>
<feature type="chain" id="PRO_5039289519" description="Lipoprotein" evidence="2">
    <location>
        <begin position="21"/>
        <end position="186"/>
    </location>
</feature>
<dbReference type="RefSeq" id="WP_138195209.1">
    <property type="nucleotide sequence ID" value="NZ_VCIW01000010.1"/>
</dbReference>
<accession>A0A5R9GI70</accession>